<reference evidence="5" key="1">
    <citation type="journal article" date="2019" name="Int. J. Syst. Evol. Microbiol.">
        <title>The Global Catalogue of Microorganisms (GCM) 10K type strain sequencing project: providing services to taxonomists for standard genome sequencing and annotation.</title>
        <authorList>
            <consortium name="The Broad Institute Genomics Platform"/>
            <consortium name="The Broad Institute Genome Sequencing Center for Infectious Disease"/>
            <person name="Wu L."/>
            <person name="Ma J."/>
        </authorList>
    </citation>
    <scope>NUCLEOTIDE SEQUENCE [LARGE SCALE GENOMIC DNA]</scope>
    <source>
        <strain evidence="5">JCM 3338</strain>
    </source>
</reference>
<dbReference type="Gene3D" id="2.60.120.200">
    <property type="match status" value="1"/>
</dbReference>
<name>A0ABW4X815_9ACTN</name>
<dbReference type="EMBL" id="JBHUHP010000009">
    <property type="protein sequence ID" value="MFD2091537.1"/>
    <property type="molecule type" value="Genomic_DNA"/>
</dbReference>
<feature type="domain" description="GH16" evidence="3">
    <location>
        <begin position="64"/>
        <end position="300"/>
    </location>
</feature>
<evidence type="ECO:0000256" key="2">
    <source>
        <dbReference type="SAM" id="MobiDB-lite"/>
    </source>
</evidence>
<dbReference type="Pfam" id="PF00722">
    <property type="entry name" value="Glyco_hydro_16"/>
    <property type="match status" value="1"/>
</dbReference>
<evidence type="ECO:0000313" key="4">
    <source>
        <dbReference type="EMBL" id="MFD2091537.1"/>
    </source>
</evidence>
<evidence type="ECO:0000259" key="3">
    <source>
        <dbReference type="PROSITE" id="PS51762"/>
    </source>
</evidence>
<evidence type="ECO:0000256" key="1">
    <source>
        <dbReference type="ARBA" id="ARBA00006865"/>
    </source>
</evidence>
<dbReference type="InterPro" id="IPR000757">
    <property type="entry name" value="Beta-glucanase-like"/>
</dbReference>
<dbReference type="InterPro" id="IPR013320">
    <property type="entry name" value="ConA-like_dom_sf"/>
</dbReference>
<dbReference type="RefSeq" id="WP_376873922.1">
    <property type="nucleotide sequence ID" value="NZ_JBHUHP010000009.1"/>
</dbReference>
<protein>
    <submittedName>
        <fullName evidence="4">Family 16 glycosylhydrolase</fullName>
    </submittedName>
</protein>
<organism evidence="4 5">
    <name type="scientific">Blastococcus deserti</name>
    <dbReference type="NCBI Taxonomy" id="2259033"/>
    <lineage>
        <taxon>Bacteria</taxon>
        <taxon>Bacillati</taxon>
        <taxon>Actinomycetota</taxon>
        <taxon>Actinomycetes</taxon>
        <taxon>Geodermatophilales</taxon>
        <taxon>Geodermatophilaceae</taxon>
        <taxon>Blastococcus</taxon>
    </lineage>
</organism>
<sequence>MRGPDRHRVGRHRSAAGRRPPAGDALPGARSRRELVLRLRITALLLLPLAIGVSIPPREVPGEGRYAGPPGDWHQVFAEEFEGPALDPAIWHPNRYGGGDGDAPFNPPLENAWFSPENVTVDDGRLVITTSPEPRTFDDHRYEYSSGVVQTTPDVALRPVQYIEARIRFPRCEGCWPAFWLHPLDRWPPEIDVAEFLESGSESRPSFNYISPEEKKTGPDMYGDPDVDYREEFHTYGVLWDGARAVPYLDGVPFDAVAAQDVTGLPMMIIVNLSVRRGFRPPSGTQLLVDWVRVWEPTVTSG</sequence>
<gene>
    <name evidence="4" type="ORF">ACFSHS_08090</name>
</gene>
<dbReference type="CDD" id="cd08023">
    <property type="entry name" value="GH16_laminarinase_like"/>
    <property type="match status" value="1"/>
</dbReference>
<dbReference type="SUPFAM" id="SSF49899">
    <property type="entry name" value="Concanavalin A-like lectins/glucanases"/>
    <property type="match status" value="1"/>
</dbReference>
<dbReference type="PANTHER" id="PTHR10963">
    <property type="entry name" value="GLYCOSYL HYDROLASE-RELATED"/>
    <property type="match status" value="1"/>
</dbReference>
<evidence type="ECO:0000313" key="5">
    <source>
        <dbReference type="Proteomes" id="UP001597402"/>
    </source>
</evidence>
<keyword evidence="5" id="KW-1185">Reference proteome</keyword>
<dbReference type="PANTHER" id="PTHR10963:SF55">
    <property type="entry name" value="GLYCOSIDE HYDROLASE FAMILY 16 PROTEIN"/>
    <property type="match status" value="1"/>
</dbReference>
<dbReference type="PROSITE" id="PS51762">
    <property type="entry name" value="GH16_2"/>
    <property type="match status" value="1"/>
</dbReference>
<comment type="caution">
    <text evidence="4">The sequence shown here is derived from an EMBL/GenBank/DDBJ whole genome shotgun (WGS) entry which is preliminary data.</text>
</comment>
<dbReference type="Proteomes" id="UP001597402">
    <property type="component" value="Unassembled WGS sequence"/>
</dbReference>
<dbReference type="InterPro" id="IPR050546">
    <property type="entry name" value="Glycosyl_Hydrlase_16"/>
</dbReference>
<comment type="similarity">
    <text evidence="1">Belongs to the glycosyl hydrolase 16 family.</text>
</comment>
<feature type="region of interest" description="Disordered" evidence="2">
    <location>
        <begin position="1"/>
        <end position="27"/>
    </location>
</feature>
<accession>A0ABW4X815</accession>
<proteinExistence type="inferred from homology"/>